<dbReference type="InterPro" id="IPR036249">
    <property type="entry name" value="Thioredoxin-like_sf"/>
</dbReference>
<organism evidence="10 11">
    <name type="scientific">Caulifigura coniformis</name>
    <dbReference type="NCBI Taxonomy" id="2527983"/>
    <lineage>
        <taxon>Bacteria</taxon>
        <taxon>Pseudomonadati</taxon>
        <taxon>Planctomycetota</taxon>
        <taxon>Planctomycetia</taxon>
        <taxon>Planctomycetales</taxon>
        <taxon>Planctomycetaceae</taxon>
        <taxon>Caulifigura</taxon>
    </lineage>
</organism>
<keyword evidence="8" id="KW-0732">Signal</keyword>
<dbReference type="InParanoid" id="A0A517SEK4"/>
<dbReference type="GO" id="GO:0005886">
    <property type="term" value="C:plasma membrane"/>
    <property type="evidence" value="ECO:0007669"/>
    <property type="project" value="UniProtKB-SubCell"/>
</dbReference>
<dbReference type="EMBL" id="CP036271">
    <property type="protein sequence ID" value="QDT54556.1"/>
    <property type="molecule type" value="Genomic_DNA"/>
</dbReference>
<comment type="subcellular location">
    <subcellularLocation>
        <location evidence="1">Cell membrane</location>
        <topology evidence="1">Multi-pass membrane protein</topology>
    </subcellularLocation>
</comment>
<dbReference type="AlphaFoldDB" id="A0A517SEK4"/>
<keyword evidence="4" id="KW-0201">Cytochrome c-type biogenesis</keyword>
<feature type="chain" id="PRO_5022063975" evidence="8">
    <location>
        <begin position="30"/>
        <end position="841"/>
    </location>
</feature>
<dbReference type="Pfam" id="PF11412">
    <property type="entry name" value="DsbD_N"/>
    <property type="match status" value="1"/>
</dbReference>
<keyword evidence="6 7" id="KW-0472">Membrane</keyword>
<dbReference type="GO" id="GO:0047134">
    <property type="term" value="F:protein-disulfide reductase [NAD(P)H] activity"/>
    <property type="evidence" value="ECO:0007669"/>
    <property type="project" value="UniProtKB-EC"/>
</dbReference>
<dbReference type="KEGG" id="ccos:Pan44_25890"/>
<evidence type="ECO:0000256" key="3">
    <source>
        <dbReference type="ARBA" id="ARBA00022692"/>
    </source>
</evidence>
<feature type="transmembrane region" description="Helical" evidence="7">
    <location>
        <begin position="667"/>
        <end position="686"/>
    </location>
</feature>
<keyword evidence="10" id="KW-0560">Oxidoreductase</keyword>
<feature type="transmembrane region" description="Helical" evidence="7">
    <location>
        <begin position="610"/>
        <end position="630"/>
    </location>
</feature>
<dbReference type="GO" id="GO:0017004">
    <property type="term" value="P:cytochrome complex assembly"/>
    <property type="evidence" value="ECO:0007669"/>
    <property type="project" value="UniProtKB-KW"/>
</dbReference>
<feature type="transmembrane region" description="Helical" evidence="7">
    <location>
        <begin position="536"/>
        <end position="560"/>
    </location>
</feature>
<dbReference type="Proteomes" id="UP000315700">
    <property type="component" value="Chromosome"/>
</dbReference>
<feature type="transmembrane region" description="Helical" evidence="7">
    <location>
        <begin position="636"/>
        <end position="655"/>
    </location>
</feature>
<evidence type="ECO:0000256" key="5">
    <source>
        <dbReference type="ARBA" id="ARBA00022989"/>
    </source>
</evidence>
<dbReference type="InterPro" id="IPR013766">
    <property type="entry name" value="Thioredoxin_domain"/>
</dbReference>
<feature type="signal peptide" evidence="8">
    <location>
        <begin position="1"/>
        <end position="29"/>
    </location>
</feature>
<sequence precursor="true">MDRMRRKMSGLRTFAALLALVACAPFAVAQNGSPLDLDGGLGLGLPGLGDEKAGFSVSATLSEDPAKAGEAILAVKITTVGKSNTYGVDETSPYKTKFVLKSHARLTPTGDITPDHEPKVSFDKNFNKKVGKYTGEVTFSQRLKIDARASGDFEVAGTVNFLFCDEDNCSPKKEPLTASFKRTPETAAADPEPVAVVKMPEELPPPVEAVAAAGYKPGPLSCEYQIAPKFPRFDGPNPVTATFKLCPPDAKPGEPVTLTISLALRDSWHTYSIREGEGFPTVLELDQVEGLEPAGDFKESPEPVVKQVDGKDSFNFYNKVEWTRDFKRVGDKPVGLSGSFRIQVCEGTKQCLAPKKQVFAFGTAQTAKNTEGAQRLGIASLPKGPAEVASEAPVAPAFDLQGTQFDIAEESDTTTLWGALVFAFIGGLTLNIMPCVLPVLAIKILSIVQQAGESRGRILLMNIVYTFGVISVFALLATLAAFFSLGWGQQFQKEWFRVATVLIVFVCGLNLLGVFEILLPGMLSQAAGGGEHREGYFGAFMTGIFATLLATPCSTGYMTYALAWSVKQTTPVIYLVWCTMGLGMALPYLVIGVCPWLLKYLPRPGMWMVQFKQASAFAMFGAAIWFLMAIDQRNLLPVLTACVGLGLGLWMIGGLYDRESSLRRKSIVRMTSFVATFLICTIAYRMHTAATAPPPDSELPWIAFNQEKLIELRKSGKPVLIDFTADWCAICKQNERLALNTINTAEFVRNNGITTMVADFTNESDEILRWLDHFKSISVPLTVVVPPDPNAKVIRLAGAFSEAKLLSTLEKAMAQTAPPGDGTMMAETARKMVMNEKPAKE</sequence>
<evidence type="ECO:0000256" key="2">
    <source>
        <dbReference type="ARBA" id="ARBA00022475"/>
    </source>
</evidence>
<proteinExistence type="predicted"/>
<dbReference type="PANTHER" id="PTHR32234">
    <property type="entry name" value="THIOL:DISULFIDE INTERCHANGE PROTEIN DSBD"/>
    <property type="match status" value="1"/>
</dbReference>
<dbReference type="GO" id="GO:0045454">
    <property type="term" value="P:cell redox homeostasis"/>
    <property type="evidence" value="ECO:0007669"/>
    <property type="project" value="TreeGrafter"/>
</dbReference>
<dbReference type="Gene3D" id="3.40.30.10">
    <property type="entry name" value="Glutaredoxin"/>
    <property type="match status" value="1"/>
</dbReference>
<dbReference type="EC" id="1.8.1.8" evidence="10"/>
<dbReference type="Pfam" id="PF02683">
    <property type="entry name" value="DsbD_TM"/>
    <property type="match status" value="1"/>
</dbReference>
<evidence type="ECO:0000256" key="6">
    <source>
        <dbReference type="ARBA" id="ARBA00023136"/>
    </source>
</evidence>
<dbReference type="Pfam" id="PF13899">
    <property type="entry name" value="Thioredoxin_7"/>
    <property type="match status" value="1"/>
</dbReference>
<feature type="transmembrane region" description="Helical" evidence="7">
    <location>
        <begin position="572"/>
        <end position="598"/>
    </location>
</feature>
<dbReference type="PROSITE" id="PS51352">
    <property type="entry name" value="THIOREDOXIN_2"/>
    <property type="match status" value="1"/>
</dbReference>
<dbReference type="PANTHER" id="PTHR32234:SF3">
    <property type="entry name" value="SUPPRESSION OF COPPER SENSITIVITY PROTEIN"/>
    <property type="match status" value="1"/>
</dbReference>
<evidence type="ECO:0000256" key="1">
    <source>
        <dbReference type="ARBA" id="ARBA00004651"/>
    </source>
</evidence>
<evidence type="ECO:0000313" key="11">
    <source>
        <dbReference type="Proteomes" id="UP000315700"/>
    </source>
</evidence>
<evidence type="ECO:0000313" key="10">
    <source>
        <dbReference type="EMBL" id="QDT54556.1"/>
    </source>
</evidence>
<dbReference type="PROSITE" id="PS51257">
    <property type="entry name" value="PROKAR_LIPOPROTEIN"/>
    <property type="match status" value="1"/>
</dbReference>
<dbReference type="InterPro" id="IPR028250">
    <property type="entry name" value="DsbDN"/>
</dbReference>
<reference evidence="10 11" key="1">
    <citation type="submission" date="2019-02" db="EMBL/GenBank/DDBJ databases">
        <title>Deep-cultivation of Planctomycetes and their phenomic and genomic characterization uncovers novel biology.</title>
        <authorList>
            <person name="Wiegand S."/>
            <person name="Jogler M."/>
            <person name="Boedeker C."/>
            <person name="Pinto D."/>
            <person name="Vollmers J."/>
            <person name="Rivas-Marin E."/>
            <person name="Kohn T."/>
            <person name="Peeters S.H."/>
            <person name="Heuer A."/>
            <person name="Rast P."/>
            <person name="Oberbeckmann S."/>
            <person name="Bunk B."/>
            <person name="Jeske O."/>
            <person name="Meyerdierks A."/>
            <person name="Storesund J.E."/>
            <person name="Kallscheuer N."/>
            <person name="Luecker S."/>
            <person name="Lage O.M."/>
            <person name="Pohl T."/>
            <person name="Merkel B.J."/>
            <person name="Hornburger P."/>
            <person name="Mueller R.-W."/>
            <person name="Bruemmer F."/>
            <person name="Labrenz M."/>
            <person name="Spormann A.M."/>
            <person name="Op den Camp H."/>
            <person name="Overmann J."/>
            <person name="Amann R."/>
            <person name="Jetten M.S.M."/>
            <person name="Mascher T."/>
            <person name="Medema M.H."/>
            <person name="Devos D.P."/>
            <person name="Kaster A.-K."/>
            <person name="Ovreas L."/>
            <person name="Rohde M."/>
            <person name="Galperin M.Y."/>
            <person name="Jogler C."/>
        </authorList>
    </citation>
    <scope>NUCLEOTIDE SEQUENCE [LARGE SCALE GENOMIC DNA]</scope>
    <source>
        <strain evidence="10 11">Pan44</strain>
    </source>
</reference>
<protein>
    <submittedName>
        <fullName evidence="10">Thiol:disulfide interchange protein DsbD</fullName>
        <ecNumber evidence="10">1.8.1.8</ecNumber>
    </submittedName>
</protein>
<accession>A0A517SEK4</accession>
<feature type="transmembrane region" description="Helical" evidence="7">
    <location>
        <begin position="495"/>
        <end position="515"/>
    </location>
</feature>
<evidence type="ECO:0000256" key="8">
    <source>
        <dbReference type="SAM" id="SignalP"/>
    </source>
</evidence>
<name>A0A517SEK4_9PLAN</name>
<gene>
    <name evidence="10" type="primary">dsbD</name>
    <name evidence="10" type="ORF">Pan44_25890</name>
</gene>
<keyword evidence="11" id="KW-1185">Reference proteome</keyword>
<evidence type="ECO:0000256" key="4">
    <source>
        <dbReference type="ARBA" id="ARBA00022748"/>
    </source>
</evidence>
<evidence type="ECO:0000256" key="7">
    <source>
        <dbReference type="SAM" id="Phobius"/>
    </source>
</evidence>
<keyword evidence="5 7" id="KW-1133">Transmembrane helix</keyword>
<dbReference type="InterPro" id="IPR003834">
    <property type="entry name" value="Cyt_c_assmbl_TM_dom"/>
</dbReference>
<feature type="domain" description="Thioredoxin" evidence="9">
    <location>
        <begin position="688"/>
        <end position="814"/>
    </location>
</feature>
<keyword evidence="3 7" id="KW-0812">Transmembrane</keyword>
<dbReference type="SUPFAM" id="SSF52833">
    <property type="entry name" value="Thioredoxin-like"/>
    <property type="match status" value="1"/>
</dbReference>
<keyword evidence="2" id="KW-1003">Cell membrane</keyword>
<evidence type="ECO:0000259" key="9">
    <source>
        <dbReference type="PROSITE" id="PS51352"/>
    </source>
</evidence>
<feature type="transmembrane region" description="Helical" evidence="7">
    <location>
        <begin position="463"/>
        <end position="483"/>
    </location>
</feature>